<dbReference type="EMBL" id="CACTIH010003622">
    <property type="protein sequence ID" value="CAA2978721.1"/>
    <property type="molecule type" value="Genomic_DNA"/>
</dbReference>
<dbReference type="Proteomes" id="UP000594638">
    <property type="component" value="Unassembled WGS sequence"/>
</dbReference>
<dbReference type="Gramene" id="OE9A099341T1">
    <property type="protein sequence ID" value="OE9A099341C1"/>
    <property type="gene ID" value="OE9A099341"/>
</dbReference>
<name>A0A8S0RI48_OLEEU</name>
<comment type="caution">
    <text evidence="1">The sequence shown here is derived from an EMBL/GenBank/DDBJ whole genome shotgun (WGS) entry which is preliminary data.</text>
</comment>
<dbReference type="OrthoDB" id="18412at2759"/>
<protein>
    <submittedName>
        <fullName evidence="1">Uncharacterized protein</fullName>
    </submittedName>
</protein>
<organism evidence="1 2">
    <name type="scientific">Olea europaea subsp. europaea</name>
    <dbReference type="NCBI Taxonomy" id="158383"/>
    <lineage>
        <taxon>Eukaryota</taxon>
        <taxon>Viridiplantae</taxon>
        <taxon>Streptophyta</taxon>
        <taxon>Embryophyta</taxon>
        <taxon>Tracheophyta</taxon>
        <taxon>Spermatophyta</taxon>
        <taxon>Magnoliopsida</taxon>
        <taxon>eudicotyledons</taxon>
        <taxon>Gunneridae</taxon>
        <taxon>Pentapetalae</taxon>
        <taxon>asterids</taxon>
        <taxon>lamiids</taxon>
        <taxon>Lamiales</taxon>
        <taxon>Oleaceae</taxon>
        <taxon>Oleeae</taxon>
        <taxon>Olea</taxon>
    </lineage>
</organism>
<evidence type="ECO:0000313" key="2">
    <source>
        <dbReference type="Proteomes" id="UP000594638"/>
    </source>
</evidence>
<dbReference type="AlphaFoldDB" id="A0A8S0RI48"/>
<proteinExistence type="predicted"/>
<keyword evidence="2" id="KW-1185">Reference proteome</keyword>
<gene>
    <name evidence="1" type="ORF">OLEA9_A099341</name>
</gene>
<reference evidence="1 2" key="1">
    <citation type="submission" date="2019-12" db="EMBL/GenBank/DDBJ databases">
        <authorList>
            <person name="Alioto T."/>
            <person name="Alioto T."/>
            <person name="Gomez Garrido J."/>
        </authorList>
    </citation>
    <scope>NUCLEOTIDE SEQUENCE [LARGE SCALE GENOMIC DNA]</scope>
</reference>
<evidence type="ECO:0000313" key="1">
    <source>
        <dbReference type="EMBL" id="CAA2978721.1"/>
    </source>
</evidence>
<accession>A0A8S0RI48</accession>
<sequence length="174" mass="19779">MNVYNPNPKRDTENPQINYRSSIPKIDCNHSENDARNPKSIVICCLLDLATRNKDSFLSEETVQKIMSETFHESCNLRRAKQVDHAMGSMVAEAFCQIYITHSGWSQPCPTTVQQEQVESSENDMESNQLYDVPPCPENPLSLDSKHNTSVPSPLLAFHLIGVIYSYRFTLQMP</sequence>